<evidence type="ECO:0000313" key="7">
    <source>
        <dbReference type="EMBL" id="EQB05847.1"/>
    </source>
</evidence>
<evidence type="ECO:0000313" key="8">
    <source>
        <dbReference type="Proteomes" id="UP000015525"/>
    </source>
</evidence>
<keyword evidence="4 6" id="KW-0687">Ribonucleoprotein</keyword>
<dbReference type="GO" id="GO:0003735">
    <property type="term" value="F:structural constituent of ribosome"/>
    <property type="evidence" value="ECO:0007669"/>
    <property type="project" value="InterPro"/>
</dbReference>
<dbReference type="InterPro" id="IPR022973">
    <property type="entry name" value="Ribosomal_uL10_bac"/>
</dbReference>
<evidence type="ECO:0000256" key="3">
    <source>
        <dbReference type="ARBA" id="ARBA00022980"/>
    </source>
</evidence>
<evidence type="ECO:0000256" key="4">
    <source>
        <dbReference type="ARBA" id="ARBA00023274"/>
    </source>
</evidence>
<dbReference type="PATRIC" id="fig|1329909.3.peg.2349"/>
<dbReference type="EMBL" id="ATHO01000105">
    <property type="protein sequence ID" value="EQB05847.1"/>
    <property type="molecule type" value="Genomic_DNA"/>
</dbReference>
<dbReference type="GO" id="GO:0015934">
    <property type="term" value="C:large ribosomal subunit"/>
    <property type="evidence" value="ECO:0007669"/>
    <property type="project" value="InterPro"/>
</dbReference>
<comment type="function">
    <text evidence="1 6">Forms part of the ribosomal stalk, playing a central role in the interaction of the ribosome with GTP-bound translation factors.</text>
</comment>
<dbReference type="AlphaFoldDB" id="T0GYU5"/>
<dbReference type="Gene3D" id="3.30.70.1730">
    <property type="match status" value="1"/>
</dbReference>
<comment type="similarity">
    <text evidence="2 6">Belongs to the universal ribosomal protein uL10 family.</text>
</comment>
<keyword evidence="6" id="KW-0699">rRNA-binding</keyword>
<keyword evidence="3 6" id="KW-0689">Ribosomal protein</keyword>
<evidence type="ECO:0000256" key="6">
    <source>
        <dbReference type="HAMAP-Rule" id="MF_00362"/>
    </source>
</evidence>
<dbReference type="InterPro" id="IPR001790">
    <property type="entry name" value="Ribosomal_uL10"/>
</dbReference>
<comment type="subunit">
    <text evidence="6">Part of the ribosomal stalk of the 50S ribosomal subunit. The N-terminus interacts with L11 and the large rRNA to form the base of the stalk. The C-terminus forms an elongated spine to which L12 dimers bind in a sequential fashion forming a multimeric L10(L12)X complex.</text>
</comment>
<dbReference type="InterPro" id="IPR002363">
    <property type="entry name" value="Ribosomal_uL10_CS_bac"/>
</dbReference>
<evidence type="ECO:0000256" key="2">
    <source>
        <dbReference type="ARBA" id="ARBA00008889"/>
    </source>
</evidence>
<dbReference type="CDD" id="cd05797">
    <property type="entry name" value="Ribosomal_L10"/>
    <property type="match status" value="1"/>
</dbReference>
<dbReference type="Gene3D" id="6.10.250.290">
    <property type="match status" value="1"/>
</dbReference>
<evidence type="ECO:0000256" key="1">
    <source>
        <dbReference type="ARBA" id="ARBA00002633"/>
    </source>
</evidence>
<dbReference type="NCBIfam" id="NF000955">
    <property type="entry name" value="PRK00099.1-1"/>
    <property type="match status" value="1"/>
</dbReference>
<proteinExistence type="inferred from homology"/>
<protein>
    <recommendedName>
        <fullName evidence="5 6">Large ribosomal subunit protein uL10</fullName>
    </recommendedName>
</protein>
<dbReference type="HAMAP" id="MF_00362">
    <property type="entry name" value="Ribosomal_uL10"/>
    <property type="match status" value="1"/>
</dbReference>
<comment type="caution">
    <text evidence="7">The sequence shown here is derived from an EMBL/GenBank/DDBJ whole genome shotgun (WGS) entry which is preliminary data.</text>
</comment>
<dbReference type="PANTHER" id="PTHR11560">
    <property type="entry name" value="39S RIBOSOMAL PROTEIN L10, MITOCHONDRIAL"/>
    <property type="match status" value="1"/>
</dbReference>
<dbReference type="GO" id="GO:0070180">
    <property type="term" value="F:large ribosomal subunit rRNA binding"/>
    <property type="evidence" value="ECO:0007669"/>
    <property type="project" value="UniProtKB-UniRule"/>
</dbReference>
<dbReference type="Proteomes" id="UP000015525">
    <property type="component" value="Unassembled WGS sequence"/>
</dbReference>
<gene>
    <name evidence="6" type="primary">rplJ</name>
    <name evidence="7" type="ORF">L288_12125</name>
</gene>
<dbReference type="Pfam" id="PF00466">
    <property type="entry name" value="Ribosomal_L10"/>
    <property type="match status" value="1"/>
</dbReference>
<sequence>MPRVQARVFAVRPGIPGGHEVENGMDRNQKAEVVSALNAHLAEVGVVVVTRNLGMTVAQSTDLRQKMRDAGATYKVTKNRLAKIALEGTSYTGISDLLTGPVGLASSADPVAAAKVAVDFAKTNDKLEIVGGAMGEVLLNAEGVKALASMPSLDELRAKIVGLLVAPATKLATVTQAPAAQLARVFNAYAEKNAA</sequence>
<dbReference type="SUPFAM" id="SSF160369">
    <property type="entry name" value="Ribosomal protein L10-like"/>
    <property type="match status" value="1"/>
</dbReference>
<name>T0GYU5_9SPHN</name>
<keyword evidence="6" id="KW-0694">RNA-binding</keyword>
<evidence type="ECO:0000256" key="5">
    <source>
        <dbReference type="ARBA" id="ARBA00035202"/>
    </source>
</evidence>
<dbReference type="InterPro" id="IPR047865">
    <property type="entry name" value="Ribosomal_uL10_bac_type"/>
</dbReference>
<dbReference type="InterPro" id="IPR043141">
    <property type="entry name" value="Ribosomal_uL10-like_sf"/>
</dbReference>
<dbReference type="PROSITE" id="PS01109">
    <property type="entry name" value="RIBOSOMAL_L10"/>
    <property type="match status" value="1"/>
</dbReference>
<accession>T0GYU5</accession>
<keyword evidence="8" id="KW-1185">Reference proteome</keyword>
<organism evidence="7 8">
    <name type="scientific">Sphingobium quisquiliarum P25</name>
    <dbReference type="NCBI Taxonomy" id="1329909"/>
    <lineage>
        <taxon>Bacteria</taxon>
        <taxon>Pseudomonadati</taxon>
        <taxon>Pseudomonadota</taxon>
        <taxon>Alphaproteobacteria</taxon>
        <taxon>Sphingomonadales</taxon>
        <taxon>Sphingomonadaceae</taxon>
        <taxon>Sphingobium</taxon>
    </lineage>
</organism>
<dbReference type="GO" id="GO:0006412">
    <property type="term" value="P:translation"/>
    <property type="evidence" value="ECO:0007669"/>
    <property type="project" value="UniProtKB-UniRule"/>
</dbReference>
<reference evidence="7 8" key="1">
    <citation type="journal article" date="2013" name="Genome Announc.">
        <title>Draft Genome Sequence of Sphingobium quisquiliarum Strain P25T, a Novel Hexachlorocyclohexane (HCH)-Degrading Bacterium Isolated from an HCH Dumpsite.</title>
        <authorList>
            <person name="Kumar Singh A."/>
            <person name="Sangwan N."/>
            <person name="Sharma A."/>
            <person name="Gupta V."/>
            <person name="Khurana J.P."/>
            <person name="Lal R."/>
        </authorList>
    </citation>
    <scope>NUCLEOTIDE SEQUENCE [LARGE SCALE GENOMIC DNA]</scope>
    <source>
        <strain evidence="7 8">P25</strain>
    </source>
</reference>